<evidence type="ECO:0000313" key="9">
    <source>
        <dbReference type="Proteomes" id="UP001318860"/>
    </source>
</evidence>
<evidence type="ECO:0000313" key="8">
    <source>
        <dbReference type="EMBL" id="KAK6132156.1"/>
    </source>
</evidence>
<evidence type="ECO:0000256" key="6">
    <source>
        <dbReference type="ARBA" id="ARBA00023180"/>
    </source>
</evidence>
<dbReference type="Gene3D" id="3.30.200.20">
    <property type="entry name" value="Phosphorylase Kinase, domain 1"/>
    <property type="match status" value="1"/>
</dbReference>
<dbReference type="SUPFAM" id="SSF56112">
    <property type="entry name" value="Protein kinase-like (PK-like)"/>
    <property type="match status" value="1"/>
</dbReference>
<keyword evidence="4" id="KW-1133">Transmembrane helix</keyword>
<evidence type="ECO:0000256" key="2">
    <source>
        <dbReference type="ARBA" id="ARBA00022692"/>
    </source>
</evidence>
<dbReference type="PANTHER" id="PTHR47974:SF29">
    <property type="entry name" value="RECEPTOR-LIKE SERINE_THREONINE-PROTEIN KINASE"/>
    <property type="match status" value="1"/>
</dbReference>
<evidence type="ECO:0000256" key="1">
    <source>
        <dbReference type="ARBA" id="ARBA00004167"/>
    </source>
</evidence>
<dbReference type="Proteomes" id="UP001318860">
    <property type="component" value="Unassembled WGS sequence"/>
</dbReference>
<dbReference type="SUPFAM" id="SSF51110">
    <property type="entry name" value="alpha-D-mannose-specific plant lectins"/>
    <property type="match status" value="1"/>
</dbReference>
<name>A0ABR0VAT0_REHGL</name>
<feature type="domain" description="Bulb-type lectin" evidence="7">
    <location>
        <begin position="1"/>
        <end position="110"/>
    </location>
</feature>
<keyword evidence="5" id="KW-0472">Membrane</keyword>
<dbReference type="PROSITE" id="PS50927">
    <property type="entry name" value="BULB_LECTIN"/>
    <property type="match status" value="1"/>
</dbReference>
<evidence type="ECO:0000259" key="7">
    <source>
        <dbReference type="PROSITE" id="PS50927"/>
    </source>
</evidence>
<organism evidence="8 9">
    <name type="scientific">Rehmannia glutinosa</name>
    <name type="common">Chinese foxglove</name>
    <dbReference type="NCBI Taxonomy" id="99300"/>
    <lineage>
        <taxon>Eukaryota</taxon>
        <taxon>Viridiplantae</taxon>
        <taxon>Streptophyta</taxon>
        <taxon>Embryophyta</taxon>
        <taxon>Tracheophyta</taxon>
        <taxon>Spermatophyta</taxon>
        <taxon>Magnoliopsida</taxon>
        <taxon>eudicotyledons</taxon>
        <taxon>Gunneridae</taxon>
        <taxon>Pentapetalae</taxon>
        <taxon>asterids</taxon>
        <taxon>lamiids</taxon>
        <taxon>Lamiales</taxon>
        <taxon>Orobanchaceae</taxon>
        <taxon>Rehmannieae</taxon>
        <taxon>Rehmannia</taxon>
    </lineage>
</organism>
<protein>
    <recommendedName>
        <fullName evidence="7">Bulb-type lectin domain-containing protein</fullName>
    </recommendedName>
</protein>
<keyword evidence="3" id="KW-0732">Signal</keyword>
<sequence length="381" mass="42656">MCSLRITVVVLPRLLLTEKIDRRRESQGVSSPLLVGRIRQRRSNVAANSPVTKDAILEFQTNGDLVLKDRSTTVWASNTSTFGVETASMSENGNFILYGPNQHIAWQSFSDPSDTLLPGQPLTVFTELKSSIHRHTRWILHWVPEWAVSKPCDIAGICGNGICNLDRIIANYSDIETVSKCGDACLSDCDCVASVYGLNEEKAYCWVLRDLDFGGYEDPGSTLWIWQCIQGSLSDGTLIAVKKLDRVLPHGEKEFITEVNTISSMHHMNLVRLLWILLGGHTKAPSLRVHEKRVVGQVDISSICYGMLLLEIIGGRRNLDMTYDAEDFFYPGWAFKGTNEWDTDKVADRRLEGSVVEEELVRALKVAFWCIQDEIGTTDNG</sequence>
<evidence type="ECO:0000256" key="5">
    <source>
        <dbReference type="ARBA" id="ARBA00023136"/>
    </source>
</evidence>
<evidence type="ECO:0000256" key="4">
    <source>
        <dbReference type="ARBA" id="ARBA00022989"/>
    </source>
</evidence>
<dbReference type="InterPro" id="IPR001480">
    <property type="entry name" value="Bulb-type_lectin_dom"/>
</dbReference>
<dbReference type="Pfam" id="PF01453">
    <property type="entry name" value="B_lectin"/>
    <property type="match status" value="1"/>
</dbReference>
<keyword evidence="2" id="KW-0812">Transmembrane</keyword>
<gene>
    <name evidence="8" type="ORF">DH2020_034112</name>
</gene>
<dbReference type="InterPro" id="IPR036426">
    <property type="entry name" value="Bulb-type_lectin_dom_sf"/>
</dbReference>
<proteinExistence type="predicted"/>
<evidence type="ECO:0000256" key="3">
    <source>
        <dbReference type="ARBA" id="ARBA00022729"/>
    </source>
</evidence>
<comment type="subcellular location">
    <subcellularLocation>
        <location evidence="1">Membrane</location>
        <topology evidence="1">Single-pass membrane protein</topology>
    </subcellularLocation>
</comment>
<dbReference type="SMART" id="SM00108">
    <property type="entry name" value="B_lectin"/>
    <property type="match status" value="1"/>
</dbReference>
<dbReference type="InterPro" id="IPR011009">
    <property type="entry name" value="Kinase-like_dom_sf"/>
</dbReference>
<dbReference type="PANTHER" id="PTHR47974">
    <property type="entry name" value="OS07G0415500 PROTEIN"/>
    <property type="match status" value="1"/>
</dbReference>
<comment type="caution">
    <text evidence="8">The sequence shown here is derived from an EMBL/GenBank/DDBJ whole genome shotgun (WGS) entry which is preliminary data.</text>
</comment>
<reference evidence="8 9" key="1">
    <citation type="journal article" date="2021" name="Comput. Struct. Biotechnol. J.">
        <title>De novo genome assembly of the potent medicinal plant Rehmannia glutinosa using nanopore technology.</title>
        <authorList>
            <person name="Ma L."/>
            <person name="Dong C."/>
            <person name="Song C."/>
            <person name="Wang X."/>
            <person name="Zheng X."/>
            <person name="Niu Y."/>
            <person name="Chen S."/>
            <person name="Feng W."/>
        </authorList>
    </citation>
    <scope>NUCLEOTIDE SEQUENCE [LARGE SCALE GENOMIC DNA]</scope>
    <source>
        <strain evidence="8">DH-2019</strain>
    </source>
</reference>
<dbReference type="Gene3D" id="2.90.10.10">
    <property type="entry name" value="Bulb-type lectin domain"/>
    <property type="match status" value="1"/>
</dbReference>
<accession>A0ABR0VAT0</accession>
<keyword evidence="9" id="KW-1185">Reference proteome</keyword>
<keyword evidence="6" id="KW-0325">Glycoprotein</keyword>
<dbReference type="EMBL" id="JABTTQ020001280">
    <property type="protein sequence ID" value="KAK6132156.1"/>
    <property type="molecule type" value="Genomic_DNA"/>
</dbReference>